<organism evidence="2 3">
    <name type="scientific">Dermatophagoides farinae</name>
    <name type="common">American house dust mite</name>
    <dbReference type="NCBI Taxonomy" id="6954"/>
    <lineage>
        <taxon>Eukaryota</taxon>
        <taxon>Metazoa</taxon>
        <taxon>Ecdysozoa</taxon>
        <taxon>Arthropoda</taxon>
        <taxon>Chelicerata</taxon>
        <taxon>Arachnida</taxon>
        <taxon>Acari</taxon>
        <taxon>Acariformes</taxon>
        <taxon>Sarcoptiformes</taxon>
        <taxon>Astigmata</taxon>
        <taxon>Psoroptidia</taxon>
        <taxon>Analgoidea</taxon>
        <taxon>Pyroglyphidae</taxon>
        <taxon>Dermatophagoidinae</taxon>
        <taxon>Dermatophagoides</taxon>
    </lineage>
</organism>
<feature type="compositionally biased region" description="Basic and acidic residues" evidence="1">
    <location>
        <begin position="129"/>
        <end position="144"/>
    </location>
</feature>
<sequence length="272" mass="30697">MCWSVNKNVFIIILDDNDNDDNESVIFTENFTDGIVSWGVITDEEESIMNYAEPEVSVVAKEDEPDNKQQPLEPKQEVEIEKDGHDQSESEQQKPTNDLKIVDKANEIVEVIESETSISESSSSTTTKATKEYGRSGTDDNDIKTCPELLESEMKKKSHDIPKKRVSFEIVDMDDNEEITSDTSLVNIDDEKMIVDYDSHSMPSSVESKDKQQDSDLDSTIIVIEEIQSNDSFQHQSTISESITKQETEIKPPSSSSLAKETEPSFFDCFEI</sequence>
<feature type="compositionally biased region" description="Low complexity" evidence="1">
    <location>
        <begin position="108"/>
        <end position="127"/>
    </location>
</feature>
<dbReference type="EMBL" id="ASGP02000004">
    <property type="protein sequence ID" value="KAH9510477.1"/>
    <property type="molecule type" value="Genomic_DNA"/>
</dbReference>
<proteinExistence type="predicted"/>
<gene>
    <name evidence="2" type="ORF">DERF_008997</name>
</gene>
<evidence type="ECO:0000256" key="1">
    <source>
        <dbReference type="SAM" id="MobiDB-lite"/>
    </source>
</evidence>
<evidence type="ECO:0000313" key="2">
    <source>
        <dbReference type="EMBL" id="KAH9510477.1"/>
    </source>
</evidence>
<dbReference type="AlphaFoldDB" id="A0A922HX14"/>
<accession>A0A922HX14</accession>
<feature type="region of interest" description="Disordered" evidence="1">
    <location>
        <begin position="59"/>
        <end position="144"/>
    </location>
</feature>
<feature type="region of interest" description="Disordered" evidence="1">
    <location>
        <begin position="232"/>
        <end position="267"/>
    </location>
</feature>
<feature type="compositionally biased region" description="Polar residues" evidence="1">
    <location>
        <begin position="232"/>
        <end position="243"/>
    </location>
</feature>
<reference evidence="2" key="2">
    <citation type="journal article" date="2022" name="Res Sq">
        <title>Comparative Genomics Reveals Insights into the Divergent Evolution of Astigmatic Mites and Household Pest Adaptations.</title>
        <authorList>
            <person name="Xiong Q."/>
            <person name="Wan A.T.-Y."/>
            <person name="Liu X.-Y."/>
            <person name="Fung C.S.-H."/>
            <person name="Xiao X."/>
            <person name="Malainual N."/>
            <person name="Hou J."/>
            <person name="Wang L."/>
            <person name="Wang M."/>
            <person name="Yang K."/>
            <person name="Cui Y."/>
            <person name="Leung E."/>
            <person name="Nong W."/>
            <person name="Shin S.-K."/>
            <person name="Au S."/>
            <person name="Jeong K.Y."/>
            <person name="Chew F.T."/>
            <person name="Hui J."/>
            <person name="Leung T.F."/>
            <person name="Tungtrongchitr A."/>
            <person name="Zhong N."/>
            <person name="Liu Z."/>
            <person name="Tsui S."/>
        </authorList>
    </citation>
    <scope>NUCLEOTIDE SEQUENCE</scope>
    <source>
        <strain evidence="2">Derf</strain>
        <tissue evidence="2">Whole organism</tissue>
    </source>
</reference>
<keyword evidence="3" id="KW-1185">Reference proteome</keyword>
<dbReference type="Proteomes" id="UP000790347">
    <property type="component" value="Unassembled WGS sequence"/>
</dbReference>
<protein>
    <submittedName>
        <fullName evidence="2">Uncharacterized protein</fullName>
    </submittedName>
</protein>
<evidence type="ECO:0000313" key="3">
    <source>
        <dbReference type="Proteomes" id="UP000790347"/>
    </source>
</evidence>
<name>A0A922HX14_DERFA</name>
<reference evidence="2" key="1">
    <citation type="submission" date="2013-05" db="EMBL/GenBank/DDBJ databases">
        <authorList>
            <person name="Yim A.K.Y."/>
            <person name="Chan T.F."/>
            <person name="Ji K.M."/>
            <person name="Liu X.Y."/>
            <person name="Zhou J.W."/>
            <person name="Li R.Q."/>
            <person name="Yang K.Y."/>
            <person name="Li J."/>
            <person name="Li M."/>
            <person name="Law P.T.W."/>
            <person name="Wu Y.L."/>
            <person name="Cai Z.L."/>
            <person name="Qin H."/>
            <person name="Bao Y."/>
            <person name="Leung R.K.K."/>
            <person name="Ng P.K.S."/>
            <person name="Zou J."/>
            <person name="Zhong X.J."/>
            <person name="Ran P.X."/>
            <person name="Zhong N.S."/>
            <person name="Liu Z.G."/>
            <person name="Tsui S.K.W."/>
        </authorList>
    </citation>
    <scope>NUCLEOTIDE SEQUENCE</scope>
    <source>
        <strain evidence="2">Derf</strain>
        <tissue evidence="2">Whole organism</tissue>
    </source>
</reference>
<feature type="compositionally biased region" description="Basic and acidic residues" evidence="1">
    <location>
        <begin position="74"/>
        <end position="92"/>
    </location>
</feature>
<comment type="caution">
    <text evidence="2">The sequence shown here is derived from an EMBL/GenBank/DDBJ whole genome shotgun (WGS) entry which is preliminary data.</text>
</comment>